<dbReference type="Pfam" id="PF12774">
    <property type="entry name" value="AAA_6"/>
    <property type="match status" value="1"/>
</dbReference>
<keyword evidence="3" id="KW-0963">Cytoplasm</keyword>
<evidence type="ECO:0000259" key="16">
    <source>
        <dbReference type="SMART" id="SM00382"/>
    </source>
</evidence>
<dbReference type="FunFam" id="1.10.472.130:FF:000004">
    <property type="entry name" value="Dynein axonemal heavy chain 8"/>
    <property type="match status" value="1"/>
</dbReference>
<dbReference type="Pfam" id="PF08393">
    <property type="entry name" value="DHC_N2"/>
    <property type="match status" value="1"/>
</dbReference>
<evidence type="ECO:0000256" key="9">
    <source>
        <dbReference type="ARBA" id="ARBA00023054"/>
    </source>
</evidence>
<keyword evidence="6" id="KW-0547">Nucleotide-binding</keyword>
<dbReference type="Gene3D" id="1.10.472.130">
    <property type="match status" value="1"/>
</dbReference>
<proteinExistence type="inferred from homology"/>
<evidence type="ECO:0000256" key="5">
    <source>
        <dbReference type="ARBA" id="ARBA00022737"/>
    </source>
</evidence>
<dbReference type="Pfam" id="PF18199">
    <property type="entry name" value="Dynein_C"/>
    <property type="match status" value="1"/>
</dbReference>
<dbReference type="InterPro" id="IPR042219">
    <property type="entry name" value="AAA_lid_11_sf"/>
</dbReference>
<evidence type="ECO:0000256" key="15">
    <source>
        <dbReference type="SAM" id="MobiDB-lite"/>
    </source>
</evidence>
<dbReference type="Gene3D" id="6.10.140.1060">
    <property type="match status" value="1"/>
</dbReference>
<dbReference type="InterPro" id="IPR013602">
    <property type="entry name" value="Dynein_heavy_linker"/>
</dbReference>
<dbReference type="Pfam" id="PF12781">
    <property type="entry name" value="AAA_9"/>
    <property type="match status" value="1"/>
</dbReference>
<dbReference type="Pfam" id="PF12775">
    <property type="entry name" value="AAA_7"/>
    <property type="match status" value="1"/>
</dbReference>
<dbReference type="FunFam" id="1.20.920.20:FF:000004">
    <property type="entry name" value="Dynein axonemal heavy chain 5"/>
    <property type="match status" value="1"/>
</dbReference>
<keyword evidence="11" id="KW-0505">Motor protein</keyword>
<dbReference type="Pfam" id="PF08385">
    <property type="entry name" value="DHC_N1"/>
    <property type="match status" value="1"/>
</dbReference>
<keyword evidence="4" id="KW-0493">Microtubule</keyword>
<reference evidence="17" key="1">
    <citation type="submission" date="2021-01" db="UniProtKB">
        <authorList>
            <consortium name="EnsemblMetazoa"/>
        </authorList>
    </citation>
    <scope>IDENTIFICATION</scope>
</reference>
<dbReference type="Gene3D" id="1.10.8.1220">
    <property type="match status" value="1"/>
</dbReference>
<dbReference type="GO" id="GO:0005874">
    <property type="term" value="C:microtubule"/>
    <property type="evidence" value="ECO:0007669"/>
    <property type="project" value="UniProtKB-KW"/>
</dbReference>
<dbReference type="FunFam" id="3.40.50.300:FF:001221">
    <property type="entry name" value="Axonemal dynein heavy chain 8"/>
    <property type="match status" value="1"/>
</dbReference>
<feature type="domain" description="AAA+ ATPase" evidence="16">
    <location>
        <begin position="2546"/>
        <end position="2694"/>
    </location>
</feature>
<evidence type="ECO:0000256" key="11">
    <source>
        <dbReference type="ARBA" id="ARBA00023175"/>
    </source>
</evidence>
<dbReference type="FunFam" id="3.40.50.300:FF:000543">
    <property type="entry name" value="Dynein axonemal heavy chain 5"/>
    <property type="match status" value="1"/>
</dbReference>
<dbReference type="Gene3D" id="1.20.920.20">
    <property type="match status" value="1"/>
</dbReference>
<evidence type="ECO:0000313" key="17">
    <source>
        <dbReference type="EnsemblMetazoa" id="CLYHEMP013647.1"/>
    </source>
</evidence>
<dbReference type="FunFam" id="1.20.58.1120:FF:000004">
    <property type="entry name" value="Dynein axonemal heavy chain 5"/>
    <property type="match status" value="1"/>
</dbReference>
<dbReference type="FunFam" id="3.40.50.300:FF:000320">
    <property type="entry name" value="Dynein, axonemal, heavy chain 5"/>
    <property type="match status" value="1"/>
</dbReference>
<evidence type="ECO:0000313" key="18">
    <source>
        <dbReference type="Proteomes" id="UP000594262"/>
    </source>
</evidence>
<dbReference type="FunFam" id="1.20.1270.280:FF:000002">
    <property type="entry name" value="Dynein heavy chain 5, axonemal"/>
    <property type="match status" value="1"/>
</dbReference>
<dbReference type="GO" id="GO:0005524">
    <property type="term" value="F:ATP binding"/>
    <property type="evidence" value="ECO:0007669"/>
    <property type="project" value="UniProtKB-KW"/>
</dbReference>
<evidence type="ECO:0000256" key="6">
    <source>
        <dbReference type="ARBA" id="ARBA00022741"/>
    </source>
</evidence>
<dbReference type="Pfam" id="PF18198">
    <property type="entry name" value="AAA_lid_11"/>
    <property type="match status" value="1"/>
</dbReference>
<dbReference type="FunFam" id="3.40.50.300:FF:002141">
    <property type="entry name" value="Dynein heavy chain"/>
    <property type="match status" value="1"/>
</dbReference>
<dbReference type="Gene3D" id="3.40.50.300">
    <property type="entry name" value="P-loop containing nucleotide triphosphate hydrolases"/>
    <property type="match status" value="5"/>
</dbReference>
<dbReference type="InterPro" id="IPR004273">
    <property type="entry name" value="Dynein_heavy_D6_P-loop"/>
</dbReference>
<dbReference type="InterPro" id="IPR013594">
    <property type="entry name" value="Dynein_heavy_tail"/>
</dbReference>
<dbReference type="InterPro" id="IPR041228">
    <property type="entry name" value="Dynein_C"/>
</dbReference>
<evidence type="ECO:0000256" key="7">
    <source>
        <dbReference type="ARBA" id="ARBA00022840"/>
    </source>
</evidence>
<dbReference type="Gene3D" id="1.10.8.710">
    <property type="match status" value="1"/>
</dbReference>
<dbReference type="GO" id="GO:0007018">
    <property type="term" value="P:microtubule-based movement"/>
    <property type="evidence" value="ECO:0007669"/>
    <property type="project" value="InterPro"/>
</dbReference>
<dbReference type="InterPro" id="IPR003593">
    <property type="entry name" value="AAA+_ATPase"/>
</dbReference>
<dbReference type="InterPro" id="IPR041589">
    <property type="entry name" value="DNAH3_AAA_lid_1"/>
</dbReference>
<keyword evidence="10" id="KW-0969">Cilium</keyword>
<feature type="compositionally biased region" description="Basic and acidic residues" evidence="15">
    <location>
        <begin position="1"/>
        <end position="19"/>
    </location>
</feature>
<dbReference type="FunFam" id="1.20.140.100:FF:000003">
    <property type="entry name" value="Dynein, axonemal, heavy chain 5"/>
    <property type="match status" value="1"/>
</dbReference>
<dbReference type="GO" id="GO:0005858">
    <property type="term" value="C:axonemal dynein complex"/>
    <property type="evidence" value="ECO:0007669"/>
    <property type="project" value="TreeGrafter"/>
</dbReference>
<keyword evidence="9 14" id="KW-0175">Coiled coil</keyword>
<feature type="domain" description="AAA+ ATPase" evidence="16">
    <location>
        <begin position="2219"/>
        <end position="2373"/>
    </location>
</feature>
<dbReference type="FunFam" id="3.10.490.20:FF:000003">
    <property type="entry name" value="Dynein heavy chain 5, axonemal"/>
    <property type="match status" value="1"/>
</dbReference>
<protein>
    <recommendedName>
        <fullName evidence="16">AAA+ ATPase domain-containing protein</fullName>
    </recommendedName>
</protein>
<dbReference type="GeneID" id="136806799"/>
<dbReference type="InterPro" id="IPR024317">
    <property type="entry name" value="Dynein_heavy_chain_D4_dom"/>
</dbReference>
<evidence type="ECO:0000256" key="14">
    <source>
        <dbReference type="SAM" id="Coils"/>
    </source>
</evidence>
<organism evidence="17 18">
    <name type="scientific">Clytia hemisphaerica</name>
    <dbReference type="NCBI Taxonomy" id="252671"/>
    <lineage>
        <taxon>Eukaryota</taxon>
        <taxon>Metazoa</taxon>
        <taxon>Cnidaria</taxon>
        <taxon>Hydrozoa</taxon>
        <taxon>Hydroidolina</taxon>
        <taxon>Leptothecata</taxon>
        <taxon>Obeliida</taxon>
        <taxon>Clytiidae</taxon>
        <taxon>Clytia</taxon>
    </lineage>
</organism>
<dbReference type="SUPFAM" id="SSF52540">
    <property type="entry name" value="P-loop containing nucleoside triphosphate hydrolases"/>
    <property type="match status" value="4"/>
</dbReference>
<dbReference type="InterPro" id="IPR043160">
    <property type="entry name" value="Dynein_C_barrel"/>
</dbReference>
<dbReference type="InterPro" id="IPR042228">
    <property type="entry name" value="Dynein_linker_3"/>
</dbReference>
<dbReference type="FunFam" id="1.10.287.2620:FF:000003">
    <property type="entry name" value="Dynein, axonemal, heavy chain 5"/>
    <property type="match status" value="1"/>
</dbReference>
<dbReference type="Gene3D" id="3.10.490.20">
    <property type="match status" value="1"/>
</dbReference>
<dbReference type="EnsemblMetazoa" id="CLYHEMT013647.1">
    <property type="protein sequence ID" value="CLYHEMP013647.1"/>
    <property type="gene ID" value="CLYHEMG013647"/>
</dbReference>
<keyword evidence="5" id="KW-0677">Repeat</keyword>
<dbReference type="Gene3D" id="1.20.58.1120">
    <property type="match status" value="1"/>
</dbReference>
<dbReference type="Pfam" id="PF12780">
    <property type="entry name" value="AAA_8"/>
    <property type="match status" value="1"/>
</dbReference>
<dbReference type="FunFam" id="1.20.920.30:FF:000004">
    <property type="entry name" value="Dynein axonemal heavy chain 5"/>
    <property type="match status" value="1"/>
</dbReference>
<dbReference type="PANTHER" id="PTHR46532:SF11">
    <property type="entry name" value="DYNEIN AXONEMAL HEAVY CHAIN 12"/>
    <property type="match status" value="1"/>
</dbReference>
<feature type="domain" description="AAA+ ATPase" evidence="16">
    <location>
        <begin position="1936"/>
        <end position="2083"/>
    </location>
</feature>
<dbReference type="Gene3D" id="1.10.8.720">
    <property type="entry name" value="Region D6 of dynein motor"/>
    <property type="match status" value="1"/>
</dbReference>
<dbReference type="Gene3D" id="3.20.180.20">
    <property type="entry name" value="Dynein heavy chain, N-terminal domain 2"/>
    <property type="match status" value="1"/>
</dbReference>
<accession>A0A7M5WW25</accession>
<evidence type="ECO:0000256" key="10">
    <source>
        <dbReference type="ARBA" id="ARBA00023069"/>
    </source>
</evidence>
<dbReference type="FunFam" id="1.10.8.1220:FF:000001">
    <property type="entry name" value="Dynein axonemal heavy chain 5"/>
    <property type="match status" value="1"/>
</dbReference>
<feature type="coiled-coil region" evidence="14">
    <location>
        <begin position="3398"/>
        <end position="3439"/>
    </location>
</feature>
<dbReference type="GO" id="GO:0097729">
    <property type="term" value="C:9+2 motile cilium"/>
    <property type="evidence" value="ECO:0007669"/>
    <property type="project" value="UniProtKB-ARBA"/>
</dbReference>
<keyword evidence="7" id="KW-0067">ATP-binding</keyword>
<dbReference type="FunFam" id="1.10.8.710:FF:000003">
    <property type="entry name" value="Dynein axonemal heavy chain 5"/>
    <property type="match status" value="1"/>
</dbReference>
<dbReference type="InterPro" id="IPR035706">
    <property type="entry name" value="AAA_9"/>
</dbReference>
<dbReference type="InterPro" id="IPR027417">
    <property type="entry name" value="P-loop_NTPase"/>
</dbReference>
<feature type="region of interest" description="Disordered" evidence="15">
    <location>
        <begin position="1"/>
        <end position="32"/>
    </location>
</feature>
<dbReference type="Pfam" id="PF03028">
    <property type="entry name" value="Dynein_heavy"/>
    <property type="match status" value="1"/>
</dbReference>
<evidence type="ECO:0000256" key="4">
    <source>
        <dbReference type="ARBA" id="ARBA00022701"/>
    </source>
</evidence>
<dbReference type="FunFam" id="3.40.50.300:FF:000044">
    <property type="entry name" value="Dynein heavy chain 5, axonemal"/>
    <property type="match status" value="1"/>
</dbReference>
<evidence type="ECO:0000256" key="2">
    <source>
        <dbReference type="ARBA" id="ARBA00008887"/>
    </source>
</evidence>
<dbReference type="InterPro" id="IPR035699">
    <property type="entry name" value="AAA_6"/>
</dbReference>
<feature type="coiled-coil region" evidence="14">
    <location>
        <begin position="267"/>
        <end position="294"/>
    </location>
</feature>
<evidence type="ECO:0000256" key="1">
    <source>
        <dbReference type="ARBA" id="ARBA00004430"/>
    </source>
</evidence>
<dbReference type="InterPro" id="IPR041658">
    <property type="entry name" value="AAA_lid_11"/>
</dbReference>
<keyword evidence="13" id="KW-0966">Cell projection</keyword>
<dbReference type="InterPro" id="IPR026983">
    <property type="entry name" value="DHC"/>
</dbReference>
<dbReference type="InterPro" id="IPR042222">
    <property type="entry name" value="Dynein_2_N"/>
</dbReference>
<evidence type="ECO:0000256" key="13">
    <source>
        <dbReference type="ARBA" id="ARBA00023273"/>
    </source>
</evidence>
<dbReference type="InterPro" id="IPR024743">
    <property type="entry name" value="Dynein_HC_stalk"/>
</dbReference>
<dbReference type="Gene3D" id="1.20.140.100">
    <property type="entry name" value="Dynein heavy chain, N-terminal domain 2"/>
    <property type="match status" value="1"/>
</dbReference>
<keyword evidence="8" id="KW-0243">Dynein</keyword>
<dbReference type="SMART" id="SM00382">
    <property type="entry name" value="AAA"/>
    <property type="match status" value="3"/>
</dbReference>
<dbReference type="FunFam" id="3.40.50.300:FF:000049">
    <property type="entry name" value="Dynein, axonemal, heavy chain 5"/>
    <property type="match status" value="1"/>
</dbReference>
<dbReference type="Gene3D" id="1.20.920.30">
    <property type="match status" value="1"/>
</dbReference>
<dbReference type="Pfam" id="PF12777">
    <property type="entry name" value="MT"/>
    <property type="match status" value="1"/>
</dbReference>
<dbReference type="PANTHER" id="PTHR46532">
    <property type="entry name" value="MALE FERTILITY FACTOR KL5"/>
    <property type="match status" value="1"/>
</dbReference>
<dbReference type="FunFam" id="3.20.180.20:FF:000001">
    <property type="entry name" value="Dynein axonemal heavy chain 5"/>
    <property type="match status" value="1"/>
</dbReference>
<dbReference type="GO" id="GO:0051959">
    <property type="term" value="F:dynein light intermediate chain binding"/>
    <property type="evidence" value="ECO:0007669"/>
    <property type="project" value="InterPro"/>
</dbReference>
<dbReference type="OrthoDB" id="6016984at2759"/>
<dbReference type="InterPro" id="IPR041466">
    <property type="entry name" value="Dynein_AAA5_ext"/>
</dbReference>
<keyword evidence="18" id="KW-1185">Reference proteome</keyword>
<evidence type="ECO:0000256" key="8">
    <source>
        <dbReference type="ARBA" id="ARBA00023017"/>
    </source>
</evidence>
<dbReference type="GO" id="GO:0008569">
    <property type="term" value="F:minus-end-directed microtubule motor activity"/>
    <property type="evidence" value="ECO:0007669"/>
    <property type="project" value="InterPro"/>
</dbReference>
<dbReference type="GO" id="GO:0045505">
    <property type="term" value="F:dynein intermediate chain binding"/>
    <property type="evidence" value="ECO:0007669"/>
    <property type="project" value="InterPro"/>
</dbReference>
<evidence type="ECO:0000256" key="12">
    <source>
        <dbReference type="ARBA" id="ARBA00023212"/>
    </source>
</evidence>
<dbReference type="Gene3D" id="1.10.287.2620">
    <property type="match status" value="1"/>
</dbReference>
<evidence type="ECO:0000256" key="3">
    <source>
        <dbReference type="ARBA" id="ARBA00022490"/>
    </source>
</evidence>
<dbReference type="InterPro" id="IPR043157">
    <property type="entry name" value="Dynein_AAA1S"/>
</dbReference>
<dbReference type="Gene3D" id="1.20.1270.280">
    <property type="match status" value="1"/>
</dbReference>
<feature type="coiled-coil region" evidence="14">
    <location>
        <begin position="3697"/>
        <end position="3724"/>
    </location>
</feature>
<dbReference type="Pfam" id="PF17857">
    <property type="entry name" value="AAA_lid_1"/>
    <property type="match status" value="1"/>
</dbReference>
<comment type="subcellular location">
    <subcellularLocation>
        <location evidence="1">Cytoplasm</location>
        <location evidence="1">Cytoskeleton</location>
        <location evidence="1">Cilium axoneme</location>
    </subcellularLocation>
</comment>
<sequence>MAERAPKRFNKAQDKAKQADKRRRSVSMSNDMMRERQNQIKANKEALKASLSEEHRYIISIVAFKLDLPIDVVVEFVVDNEEGLELFANFLRIGGQRTLLFYYQHCDGDIAAEARAKAIHHTQAEDPLTLFITDGTTKPLIGHLLYFIKPSSQKELKIRNIHEDVCFGLMDCSNGCGILYAIGQMMANVYTPAISAIDKWGDLDASPAGILHRREFLKTLSSFTHFVDATHIALSDTIELAKCEVIDTTEYTTTKQYLSVANNAEQLSQLEELVQLWSKQIEQVLAESEQMRKEADDTGPIAELEHWRQRRAKFNTLLDQMKSSDCKTVIAILIHAKSKVLKIWKELDNRITDAANEAKDNVKYLDTLEKSCQPLYQSNPIKMITAIPKLISAIQMIHSTSQYYNTSQRMTSLFIKVTNQMVTACKDYITDNQLNRIWDQPRKPLIEKLENCVKLNQEYQNCFQKTKQKIEEDPSEKPFEFSEMYIFGKFDTFCRRLQKITELMTYLETYSVLHVSKIEGIDVLAGRFDNIYKNMKQKSYDILDHRKTDFDHDFEEFKVRINELEIQLQCFMDDCFDKIPTTIQALQLLERFEKLNVPSMKETIDYKYDQLFQQFGAEVIKVGRLYDKCKEDPPTPRNLPPIAGKIAWARQLTRRIRDPMNYFEKRLATIRKKEHNKIIHQFNKCAQIILQFEMLYFDAWCEDVSAIKTGLQVSLLVRNKKTGQLMVNFDPSITQIIRETDCMLKMELDIPEPAKIIYQRQDQLKEYQHKLKVMIEERERVQELIPAMFLPMLKPHLNKVEARIAPGLTMLSWNSLKIQDYIKDVHDHLNDLELLNKQVMDIRDARIDSLLHEIITTNLCEVPGDEPWTVEHFEKRTAEISAAAAITVEATSLRIEQAVGNMLDVFKTSYEKVKEGSRPTMKQDQTESTELVAWNERMKIQDAELEEEGQELINFFSHKMVDALLKCVRNSLDMLKRRVFQGSSGHRYGKSYYSKKSGKDHPDTLAPFFKADVVLSIPNVTIQPSIDDIQHALNKGYQSILEVCRSVKEWNQLKTEQTGSFIPKTKNYYKYIADHKDVTKLTVMLTSAISATKVDTNKCLEIFDQFMFLWKSDRDEVIQEFLASDPILSEFQAEIIKYMDLEQQITDLQDSFKVGHKALQLNSAPIKLALQVEAQNWKMAIGRSLNFKYRDILEDVVSFVADYSRRLAHPIKDLDDVRFVMAALSDIRQNEIRIDMSILPIEEAYSMLNRYGVQYNREESEKVDSLRYSVQKLFSQSSSVQTELVKIQPNFKGGLLDAVEVFHVDSNNYTDEYESTGPMVAGISPQEASDRLSLFQTRFDELWRRFQTYSGGEELFGLPVTEYPDLARIKKELGLLQKLYGLYNAVIDGVNGYYDILWHDVDIEKINSELIDFQNRCRRLPKALKEWDAYNELKQKIDDFNECCPLLEMMANKAMKQRHWDRMETLTGHHFDIYNENFCLRNIMEAPLLKHKEDIEDICISAVKEKDIEAKLAQVVTDWKAQSLSFAPFKARGELLLKGAETSEIVGFLEDSLMVLGSLMSNRYNAPFKKDIQSWVQKLSNTSDIIENWMIVQNLWVYLEAVFVGGDIAKQLPKEAKRFQNIDKSWVKIMTRAHETPNVVQCCVGDETMGQLLPHLLEQLEVCQKSLTGYLEKKRLLFPRFFFISDPALLEILGQASDSHTIQAHLLGIFDNTKNVGFHEQDYDRMISIISSEGETVPLEKPIQAKGNVEMWLLDLLNGAQHSLHVVIRDAAISIKDPSFEMMNFFNTFPSQVGLLGIQMIWTRDAEEALVAAKNDKSVMKKTNQYFLDMLNALIDVTIKDLTKMERTKYETLVTIHVHQRDIFDDLTRMHIRTPEDFEWLKQSRFYFKEDTDECLVQITDVEFHYQNEFLGCTDRLVITPLTDRCYITIAQALGMSMGAAPAGPAGTGKTETTKDMGKALGKYVVVFNCSDQMDFRGLGRIYKGLAQCGAWGCFDEFNRIELPVLSVAAQQIYIVLTAKKERKAEFIFSDGDVVELNSEFGIFLTMNPGYAGRQELPENLKVQFRTVAMMVPDRQIIMRVKLASCGFLENVLLAQKFYTLYKLCEEQLTKQVHYDFGLRNILSVLRTLGANKRQNPNDSESTTVMRILRDMNLSKLVDEDEPLFLSLINDLFPGIVLEKAGYPTLEGFIRKNVEESGLVYHAPWILKLIQLYETQRVRHGLMCLGPSGAGKTVCINMLMKAMGDMGEPHRELRMNPKAITAPQMFGRLDAATNDWTDGIFSTLWRKTLKTKVGDKVWLILDGPVDAIWIENLNSVLDDNKTLTLANGDRITMSPQCKILFEVHNVDNASPATVSRVGMVFMSSSILDWRPYLEGWLRSTRAPQEAEAIQMVFDNVFDSLLALIYQQLSPKMNLLQINVVKQTCDLLAGLIPNRDENGLLATSHLNKLIVFALMWSAGALLELDDRAKMEEHMRSLKCLDLPPVPAGSNETIFEYVVNDNGDWEHWRNRVQEYIYPPDSKPEYSSILVPNVDNVCTDFLTSTIAKQGKAVLLMGEQGTAKTVMVKGFMAKYDPEVHMGKSFSFSSASTPDLFQRTVESYVDKRVGTTYGPPAGRRMTVFIDDINMPIINEWGDQITNEITRQTMEMRGFYNLDKPGEFTNIVDIQFVGAMIHPGGGRNDIPQRLKRQFSVFNCTLPSNASIDKIFGIIGCGWFCVERFNDEIAETAKLLVPCTRILWQRTKIKMLPTPAKFHYVFNLRDLSRIWEGMLNATHEGLSSRKDILNLWKHECTRVIADRFTNHEDKGWFHKAIKTALIDELGPELESEVDDEPFFVDFLRDPPEPTGEEGEDADLDAPKVYEPVPTLEFLSEKLAQYMSQYNEMVRGGSLDLVFFKDAMVHLVKVSRIIRTARGNALLVGVGGSGKQSITRLASFIAGYKNFQITLTRSYNQTNLMDDLKYLYRVAGGEGKGITFIFTDNEIKSESFLEFINNVLSSGEVSNLFARDELDEITNDLVSVMKKELPRVPPTQDNLYNYFISRARTNLHVVLCFSPVGDKFRTRALKFPGLISGCTMDWFSRWPKDALIAVADYFLSKFDVVCTPETKHAVVETMGIIHDGVAESCVDYFERFRRQTHVTPKSYLSFIDGYKDIYGSKKGEIGELAGRMKTGLDKLIEATESVALLAKELVVKEKDLTVASAKADEVLKEVTVKAQAAEKVKASVQTVKDKAQAIVEEINADKVIAEGKLEAARPALEEAEKALQTIKPAHISTVRKLAKPPHLIMRIMDAVLLLFRRSLLTVQADPAFPCPVPSWAESLKLMSSSTFLHNLMTFDKDTINAEMVEFLEPYLTMPDYTLEGAKKSCGDVAGLLSWTRAMSFFYGVNKEVLPLKANLIIQEARLGVAQGDLDAAQATLDEKQAELDEVQALYDGAMKEKQDLMDDAIGCKKKMEAASALIDGLSGERVRWTQQSKEFQEQIGRLVGDVLLATGFLSYSGPFNQTFRTRLRTSWQSELKKRRIPFTEDLNITAMLVDNATIGEWNLQGLPNDDLSIQNGIIVTKATRYPLLIDPQTQGKTWIKNKEADNELQVSTLNHKYFRTHLEDCLSLGRPLLLEDIGEELDPALDNVLEKNFIKSGSTYKVKVGDKECDVMDGFRLYITTKLGNPAYTPEVSARTAIIDFTVTMKGLEDQLLGRVINTEKQELEAERVTLMEDVTANKRKMKELEDNLLYRLTSTQGSLVEDESLVAVLKTTKQTAQEVSEKLLIASETEIKINEAREEFRPVATRGSILYFLVVEMSIVNTMYQTSLQQFLQIFDASMDKSEKSPITTKRIANIIDFLTFEVYKYAARGLYEKDKFMYTILLALKIDLEKGTVKHGEFQCLIKGGAALDLKAVQPKPYKWISDMTWLNLVQLSKLPTFGGILDQVTRNESAWRGWFDKDAPEEHPIPDGYQTSLDTFKKLLLIRSWCPDRTLSQARKYIGESMGERFAEGVILNLEATWEESDIKTPMIGLLSMGSDPTSAIEGLAKRNNIECRAISMGQGQEIHARRLIQQCSTGGGWVLLQNCHLGLDFMDELLEYVLTVTTAHDTFRIWITTEVHPKFPIGLLQCSIKFTNEPPQGVKAGLKRTYAGVSQDQLDICSMPQWKSMLYGVAFLHTVVQERRKFGPLGWNIPYEFNQSDLTATVQFVQNHLDDLDAKKGVSWNTVRYMIGEVQYGGRVTDDYDKRLLNTYAKVWFSDDMFKEEFNFFKGYNIPKVNSIDEFRECITALPAMDTPEVFGLHANADITYQTNTTRETLETILNIQPKDSGGGSGETRESIVMRQAQDMLSRLPDDYVPHEVKARLQKMGALQPLNIFLRQEIDRMQRVITIVRNTLTDLQLAIEGTIIMSENLRDALDNIYDARVPTLWQKISWQSSTIGFWFTELIERNQQFHNWVFNGRPKVFWMTGFFNPQGFLTAMRQEVTRAHKGWALDSVVLHNDVMKQMKEDISSAPAEGVYVHGLFIDGAAWDRKNCKLIESAPKTLFSILPVVHVYAINNTGPKDPRLYMCPVYKKPNRTDLTYITPLWLRTSQNPDHWILRGVALLCDIK</sequence>
<keyword evidence="12" id="KW-0206">Cytoskeleton</keyword>
<comment type="similarity">
    <text evidence="2">Belongs to the dynein heavy chain family.</text>
</comment>
<dbReference type="RefSeq" id="XP_066919477.1">
    <property type="nucleotide sequence ID" value="XM_067063376.1"/>
</dbReference>
<name>A0A7M5WW25_9CNID</name>
<dbReference type="Proteomes" id="UP000594262">
    <property type="component" value="Unplaced"/>
</dbReference>
<dbReference type="Pfam" id="PF17852">
    <property type="entry name" value="Dynein_AAA_lid"/>
    <property type="match status" value="1"/>
</dbReference>
<dbReference type="FunFam" id="1.10.8.720:FF:000004">
    <property type="entry name" value="Dynein heavy chain 5, axonemal"/>
    <property type="match status" value="1"/>
</dbReference>